<evidence type="ECO:0008006" key="3">
    <source>
        <dbReference type="Google" id="ProtNLM"/>
    </source>
</evidence>
<accession>A0A7U7ENV0</accession>
<evidence type="ECO:0000313" key="1">
    <source>
        <dbReference type="EMBL" id="CAD5107495.1"/>
    </source>
</evidence>
<name>A0A7U7ENV0_9GAMM</name>
<protein>
    <recommendedName>
        <fullName evidence="3">PilZ domain-containing protein</fullName>
    </recommendedName>
</protein>
<reference evidence="1 2" key="1">
    <citation type="submission" date="2020-08" db="EMBL/GenBank/DDBJ databases">
        <authorList>
            <person name="Criscuolo A."/>
        </authorList>
    </citation>
    <scope>NUCLEOTIDE SEQUENCE [LARGE SCALE GENOMIC DNA]</scope>
    <source>
        <strain evidence="1">CIP111764</strain>
    </source>
</reference>
<evidence type="ECO:0000313" key="2">
    <source>
        <dbReference type="Proteomes" id="UP000583387"/>
    </source>
</evidence>
<comment type="caution">
    <text evidence="1">The sequence shown here is derived from an EMBL/GenBank/DDBJ whole genome shotgun (WGS) entry which is preliminary data.</text>
</comment>
<sequence length="201" mass="22955">MQDDSILTQEELDFIRSLHEAPRPISHIPQKLTVEGGEQTRELLAQLATHEQLTIEAHIDSQRITFPVRVVEDEFNALHLQLGAPTIVEQASAERPWRLPFTPPANLVDEEGLPSALWLHTLSQSGVLVEVREQPVPKRFNLWLPVEGQRPLELSGTLARQTGEGLFAYRLNLRKSRSNERLRAFLLERHQHLHRQESAPS</sequence>
<dbReference type="Proteomes" id="UP000583387">
    <property type="component" value="Unassembled WGS sequence"/>
</dbReference>
<gene>
    <name evidence="1" type="ORF">PSEWESI4_01768</name>
</gene>
<organism evidence="1 2">
    <name type="scientific">Zestomonas carbonaria</name>
    <dbReference type="NCBI Taxonomy" id="2762745"/>
    <lineage>
        <taxon>Bacteria</taxon>
        <taxon>Pseudomonadati</taxon>
        <taxon>Pseudomonadota</taxon>
        <taxon>Gammaproteobacteria</taxon>
        <taxon>Pseudomonadales</taxon>
        <taxon>Pseudomonadaceae</taxon>
        <taxon>Zestomonas</taxon>
    </lineage>
</organism>
<dbReference type="EMBL" id="CAJFCI010000037">
    <property type="protein sequence ID" value="CAD5107495.1"/>
    <property type="molecule type" value="Genomic_DNA"/>
</dbReference>
<proteinExistence type="predicted"/>
<keyword evidence="2" id="KW-1185">Reference proteome</keyword>
<dbReference type="RefSeq" id="WP_187670844.1">
    <property type="nucleotide sequence ID" value="NZ_CAJFCI010000037.1"/>
</dbReference>
<dbReference type="AlphaFoldDB" id="A0A7U7ENV0"/>